<comment type="caution">
    <text evidence="10">Lacks conserved residue(s) required for the propagation of feature annotation.</text>
</comment>
<keyword evidence="3 10" id="KW-0812">Transmembrane</keyword>
<proteinExistence type="inferred from homology"/>
<dbReference type="InterPro" id="IPR000276">
    <property type="entry name" value="GPCR_Rhodpsn"/>
</dbReference>
<dbReference type="PANTHER" id="PTHR24241:SF59">
    <property type="entry name" value="ADIPOKINETIC HORMONE RECEPTOR, ISOFORM C"/>
    <property type="match status" value="1"/>
</dbReference>
<dbReference type="PROSITE" id="PS50262">
    <property type="entry name" value="G_PROTEIN_RECEP_F1_2"/>
    <property type="match status" value="1"/>
</dbReference>
<dbReference type="OMA" id="YTIASIM"/>
<keyword evidence="7 10" id="KW-0675">Receptor</keyword>
<dbReference type="PRINTS" id="PR00237">
    <property type="entry name" value="GPCRRHODOPSN"/>
</dbReference>
<reference evidence="12 13" key="1">
    <citation type="journal article" date="2013" name="Nature">
        <title>Insights into bilaterian evolution from three spiralian genomes.</title>
        <authorList>
            <person name="Simakov O."/>
            <person name="Marletaz F."/>
            <person name="Cho S.J."/>
            <person name="Edsinger-Gonzales E."/>
            <person name="Havlak P."/>
            <person name="Hellsten U."/>
            <person name="Kuo D.H."/>
            <person name="Larsson T."/>
            <person name="Lv J."/>
            <person name="Arendt D."/>
            <person name="Savage R."/>
            <person name="Osoegawa K."/>
            <person name="de Jong P."/>
            <person name="Grimwood J."/>
            <person name="Chapman J.A."/>
            <person name="Shapiro H."/>
            <person name="Aerts A."/>
            <person name="Otillar R.P."/>
            <person name="Terry A.Y."/>
            <person name="Boore J.L."/>
            <person name="Grigoriev I.V."/>
            <person name="Lindberg D.R."/>
            <person name="Seaver E.C."/>
            <person name="Weisblat D.A."/>
            <person name="Putnam N.H."/>
            <person name="Rokhsar D.S."/>
        </authorList>
    </citation>
    <scope>NUCLEOTIDE SEQUENCE [LARGE SCALE GENOMIC DNA]</scope>
</reference>
<comment type="similarity">
    <text evidence="10">Belongs to the G-protein coupled receptor 1 family. Vasopressin/oxytocin receptor subfamily.</text>
</comment>
<keyword evidence="5 10" id="KW-0297">G-protein coupled receptor</keyword>
<evidence type="ECO:0000256" key="8">
    <source>
        <dbReference type="ARBA" id="ARBA00023180"/>
    </source>
</evidence>
<feature type="transmembrane region" description="Helical" evidence="10">
    <location>
        <begin position="36"/>
        <end position="59"/>
    </location>
</feature>
<keyword evidence="6 10" id="KW-0472">Membrane</keyword>
<dbReference type="GO" id="GO:0042277">
    <property type="term" value="F:peptide binding"/>
    <property type="evidence" value="ECO:0007669"/>
    <property type="project" value="TreeGrafter"/>
</dbReference>
<dbReference type="RefSeq" id="XP_009054711.1">
    <property type="nucleotide sequence ID" value="XM_009056463.1"/>
</dbReference>
<dbReference type="HOGENOM" id="CLU_009579_15_5_1"/>
<keyword evidence="4 10" id="KW-1133">Transmembrane helix</keyword>
<evidence type="ECO:0000256" key="1">
    <source>
        <dbReference type="ARBA" id="ARBA00004651"/>
    </source>
</evidence>
<feature type="non-terminal residue" evidence="12">
    <location>
        <position position="1"/>
    </location>
</feature>
<dbReference type="InterPro" id="IPR001817">
    <property type="entry name" value="Vasoprsn_rcpt"/>
</dbReference>
<keyword evidence="2" id="KW-1003">Cell membrane</keyword>
<evidence type="ECO:0000256" key="4">
    <source>
        <dbReference type="ARBA" id="ARBA00022989"/>
    </source>
</evidence>
<evidence type="ECO:0000256" key="5">
    <source>
        <dbReference type="ARBA" id="ARBA00023040"/>
    </source>
</evidence>
<dbReference type="GO" id="GO:0005000">
    <property type="term" value="F:vasopressin receptor activity"/>
    <property type="evidence" value="ECO:0007669"/>
    <property type="project" value="InterPro"/>
</dbReference>
<dbReference type="InterPro" id="IPR017452">
    <property type="entry name" value="GPCR_Rhodpsn_7TM"/>
</dbReference>
<dbReference type="Gene3D" id="1.20.1070.10">
    <property type="entry name" value="Rhodopsin 7-helix transmembrane proteins"/>
    <property type="match status" value="1"/>
</dbReference>
<dbReference type="STRING" id="225164.V4ALX3"/>
<dbReference type="GO" id="GO:0005886">
    <property type="term" value="C:plasma membrane"/>
    <property type="evidence" value="ECO:0007669"/>
    <property type="project" value="UniProtKB-SubCell"/>
</dbReference>
<dbReference type="Pfam" id="PF00001">
    <property type="entry name" value="7tm_1"/>
    <property type="match status" value="1"/>
</dbReference>
<dbReference type="AlphaFoldDB" id="V4ALX3"/>
<evidence type="ECO:0000313" key="12">
    <source>
        <dbReference type="EMBL" id="ESO94596.1"/>
    </source>
</evidence>
<dbReference type="GO" id="GO:0032870">
    <property type="term" value="P:cellular response to hormone stimulus"/>
    <property type="evidence" value="ECO:0007669"/>
    <property type="project" value="TreeGrafter"/>
</dbReference>
<protein>
    <recommendedName>
        <fullName evidence="11">G-protein coupled receptors family 1 profile domain-containing protein</fullName>
    </recommendedName>
</protein>
<dbReference type="EMBL" id="KB201802">
    <property type="protein sequence ID" value="ESO94596.1"/>
    <property type="molecule type" value="Genomic_DNA"/>
</dbReference>
<accession>V4ALX3</accession>
<feature type="domain" description="G-protein coupled receptors family 1 profile" evidence="11">
    <location>
        <begin position="19"/>
        <end position="153"/>
    </location>
</feature>
<evidence type="ECO:0000256" key="3">
    <source>
        <dbReference type="ARBA" id="ARBA00022692"/>
    </source>
</evidence>
<dbReference type="OrthoDB" id="6435638at2759"/>
<dbReference type="CTD" id="20252174"/>
<gene>
    <name evidence="12" type="ORF">LOTGIDRAFT_75206</name>
</gene>
<evidence type="ECO:0000313" key="13">
    <source>
        <dbReference type="Proteomes" id="UP000030746"/>
    </source>
</evidence>
<name>V4ALX3_LOTGI</name>
<dbReference type="GeneID" id="20252174"/>
<keyword evidence="9 10" id="KW-0807">Transducer</keyword>
<organism evidence="12 13">
    <name type="scientific">Lottia gigantea</name>
    <name type="common">Giant owl limpet</name>
    <dbReference type="NCBI Taxonomy" id="225164"/>
    <lineage>
        <taxon>Eukaryota</taxon>
        <taxon>Metazoa</taxon>
        <taxon>Spiralia</taxon>
        <taxon>Lophotrochozoa</taxon>
        <taxon>Mollusca</taxon>
        <taxon>Gastropoda</taxon>
        <taxon>Patellogastropoda</taxon>
        <taxon>Lottioidea</taxon>
        <taxon>Lottiidae</taxon>
        <taxon>Lottia</taxon>
    </lineage>
</organism>
<dbReference type="PANTHER" id="PTHR24241">
    <property type="entry name" value="NEUROPEPTIDE RECEPTOR-RELATED G-PROTEIN COUPLED RECEPTOR"/>
    <property type="match status" value="1"/>
</dbReference>
<dbReference type="Proteomes" id="UP000030746">
    <property type="component" value="Unassembled WGS sequence"/>
</dbReference>
<keyword evidence="13" id="KW-1185">Reference proteome</keyword>
<dbReference type="KEGG" id="lgi:LOTGIDRAFT_75206"/>
<sequence>QSVIFHVEQHPVFAWFEQCVTFNFFPSQSHELAYNLFNVITVYVMPLAVITTSYSLILCKIHRNANMKKHERTSENQAAIRCSSAGKIGKAKIRTLKMTLVIVSAFILCWTPYFFMSALWWFNRDAASRIDPKVQRGLFLFAVSNACIDPMVYGKSVVLF</sequence>
<feature type="transmembrane region" description="Helical" evidence="10">
    <location>
        <begin position="100"/>
        <end position="122"/>
    </location>
</feature>
<comment type="subcellular location">
    <subcellularLocation>
        <location evidence="1 10">Cell membrane</location>
        <topology evidence="1 10">Multi-pass membrane protein</topology>
    </subcellularLocation>
</comment>
<evidence type="ECO:0000256" key="7">
    <source>
        <dbReference type="ARBA" id="ARBA00023170"/>
    </source>
</evidence>
<evidence type="ECO:0000256" key="10">
    <source>
        <dbReference type="RuleBase" id="RU046427"/>
    </source>
</evidence>
<feature type="non-terminal residue" evidence="12">
    <location>
        <position position="160"/>
    </location>
</feature>
<evidence type="ECO:0000256" key="9">
    <source>
        <dbReference type="ARBA" id="ARBA00023224"/>
    </source>
</evidence>
<dbReference type="PRINTS" id="PR00896">
    <property type="entry name" value="VASOPRESSINR"/>
</dbReference>
<dbReference type="SUPFAM" id="SSF81321">
    <property type="entry name" value="Family A G protein-coupled receptor-like"/>
    <property type="match status" value="1"/>
</dbReference>
<evidence type="ECO:0000259" key="11">
    <source>
        <dbReference type="PROSITE" id="PS50262"/>
    </source>
</evidence>
<evidence type="ECO:0000256" key="6">
    <source>
        <dbReference type="ARBA" id="ARBA00023136"/>
    </source>
</evidence>
<evidence type="ECO:0000256" key="2">
    <source>
        <dbReference type="ARBA" id="ARBA00022475"/>
    </source>
</evidence>
<keyword evidence="8 10" id="KW-0325">Glycoprotein</keyword>